<proteinExistence type="predicted"/>
<dbReference type="InterPro" id="IPR029050">
    <property type="entry name" value="Immunoprotect_excell_Ig-like"/>
</dbReference>
<dbReference type="EMBL" id="PEBD01000004">
    <property type="protein sequence ID" value="PHV68027.1"/>
    <property type="molecule type" value="Genomic_DNA"/>
</dbReference>
<reference evidence="3 4" key="1">
    <citation type="submission" date="2017-10" db="EMBL/GenBank/DDBJ databases">
        <title>The draft genome sequence of Williamsia sp. BULT 1.1 isolated from the semi-arid grassland soils from South Africa.</title>
        <authorList>
            <person name="Kabwe M.H."/>
            <person name="Govender N."/>
            <person name="Mutseka Lunga P."/>
            <person name="Vikram S."/>
            <person name="Makhalanyane T.P."/>
        </authorList>
    </citation>
    <scope>NUCLEOTIDE SEQUENCE [LARGE SCALE GENOMIC DNA]</scope>
    <source>
        <strain evidence="3 4">BULT 1.1</strain>
    </source>
</reference>
<name>A0A2G3PQA8_WILMA</name>
<evidence type="ECO:0000313" key="3">
    <source>
        <dbReference type="EMBL" id="PHV68027.1"/>
    </source>
</evidence>
<keyword evidence="2" id="KW-0472">Membrane</keyword>
<feature type="transmembrane region" description="Helical" evidence="2">
    <location>
        <begin position="12"/>
        <end position="35"/>
    </location>
</feature>
<organism evidence="3 4">
    <name type="scientific">Williamsia marianensis</name>
    <dbReference type="NCBI Taxonomy" id="85044"/>
    <lineage>
        <taxon>Bacteria</taxon>
        <taxon>Bacillati</taxon>
        <taxon>Actinomycetota</taxon>
        <taxon>Actinomycetes</taxon>
        <taxon>Mycobacteriales</taxon>
        <taxon>Nocardiaceae</taxon>
        <taxon>Williamsia</taxon>
    </lineage>
</organism>
<keyword evidence="2" id="KW-1133">Transmembrane helix</keyword>
<evidence type="ECO:0000313" key="4">
    <source>
        <dbReference type="Proteomes" id="UP000225108"/>
    </source>
</evidence>
<dbReference type="Gene3D" id="2.60.40.1240">
    <property type="match status" value="1"/>
</dbReference>
<keyword evidence="1" id="KW-0732">Signal</keyword>
<sequence>MRDDQHERNVIATVLTYAFVLLILGGGTAVTLALIQATPENRSPTVADSRSVASLIAGAPQTHQLGDAVVVDTGGGELQITLDNVRAGAEGADCSGGSLHVVDATVRLVRGTALLEPAELTARTSGGSQLTTVATALEHPLQATTLTQNDVATGSVAFVLPPGETIVALSFAGGSEVATWAVPDDTSGPLEP</sequence>
<gene>
    <name evidence="3" type="ORF">CSW57_01785</name>
</gene>
<dbReference type="Proteomes" id="UP000225108">
    <property type="component" value="Unassembled WGS sequence"/>
</dbReference>
<evidence type="ECO:0000256" key="2">
    <source>
        <dbReference type="SAM" id="Phobius"/>
    </source>
</evidence>
<dbReference type="AlphaFoldDB" id="A0A2G3PQA8"/>
<dbReference type="SUPFAM" id="SSF81982">
    <property type="entry name" value="Antigen MPT63/MPB63 (immunoprotective extracellular protein)"/>
    <property type="match status" value="1"/>
</dbReference>
<evidence type="ECO:0000256" key="1">
    <source>
        <dbReference type="ARBA" id="ARBA00022729"/>
    </source>
</evidence>
<comment type="caution">
    <text evidence="3">The sequence shown here is derived from an EMBL/GenBank/DDBJ whole genome shotgun (WGS) entry which is preliminary data.</text>
</comment>
<accession>A0A2G3PQA8</accession>
<keyword evidence="2" id="KW-0812">Transmembrane</keyword>
<protein>
    <submittedName>
        <fullName evidence="3">Uncharacterized protein</fullName>
    </submittedName>
</protein>